<evidence type="ECO:0000256" key="1">
    <source>
        <dbReference type="SAM" id="Phobius"/>
    </source>
</evidence>
<name>A0ABP8XBH2_9ACTN</name>
<keyword evidence="3" id="KW-1185">Reference proteome</keyword>
<reference evidence="3" key="1">
    <citation type="journal article" date="2019" name="Int. J. Syst. Evol. Microbiol.">
        <title>The Global Catalogue of Microorganisms (GCM) 10K type strain sequencing project: providing services to taxonomists for standard genome sequencing and annotation.</title>
        <authorList>
            <consortium name="The Broad Institute Genomics Platform"/>
            <consortium name="The Broad Institute Genome Sequencing Center for Infectious Disease"/>
            <person name="Wu L."/>
            <person name="Ma J."/>
        </authorList>
    </citation>
    <scope>NUCLEOTIDE SEQUENCE [LARGE SCALE GENOMIC DNA]</scope>
    <source>
        <strain evidence="3">JCM 18531</strain>
    </source>
</reference>
<dbReference type="Pfam" id="PF18159">
    <property type="entry name" value="S_4TM"/>
    <property type="match status" value="1"/>
</dbReference>
<organism evidence="2 3">
    <name type="scientific">Nocardioides conyzicola</name>
    <dbReference type="NCBI Taxonomy" id="1651781"/>
    <lineage>
        <taxon>Bacteria</taxon>
        <taxon>Bacillati</taxon>
        <taxon>Actinomycetota</taxon>
        <taxon>Actinomycetes</taxon>
        <taxon>Propionibacteriales</taxon>
        <taxon>Nocardioidaceae</taxon>
        <taxon>Nocardioides</taxon>
    </lineage>
</organism>
<dbReference type="Proteomes" id="UP001499974">
    <property type="component" value="Unassembled WGS sequence"/>
</dbReference>
<feature type="transmembrane region" description="Helical" evidence="1">
    <location>
        <begin position="61"/>
        <end position="79"/>
    </location>
</feature>
<evidence type="ECO:0000313" key="3">
    <source>
        <dbReference type="Proteomes" id="UP001499974"/>
    </source>
</evidence>
<keyword evidence="1" id="KW-1133">Transmembrane helix</keyword>
<protein>
    <submittedName>
        <fullName evidence="2">Uncharacterized protein</fullName>
    </submittedName>
</protein>
<keyword evidence="1" id="KW-0812">Transmembrane</keyword>
<dbReference type="EMBL" id="BAABKM010000002">
    <property type="protein sequence ID" value="GAA4704267.1"/>
    <property type="molecule type" value="Genomic_DNA"/>
</dbReference>
<gene>
    <name evidence="2" type="ORF">GCM10023349_22230</name>
</gene>
<evidence type="ECO:0000313" key="2">
    <source>
        <dbReference type="EMBL" id="GAA4704267.1"/>
    </source>
</evidence>
<keyword evidence="1" id="KW-0472">Membrane</keyword>
<accession>A0ABP8XBH2</accession>
<proteinExistence type="predicted"/>
<feature type="transmembrane region" description="Helical" evidence="1">
    <location>
        <begin position="163"/>
        <end position="186"/>
    </location>
</feature>
<dbReference type="InterPro" id="IPR049920">
    <property type="entry name" value="IK1_05631-like"/>
</dbReference>
<feature type="transmembrane region" description="Helical" evidence="1">
    <location>
        <begin position="37"/>
        <end position="55"/>
    </location>
</feature>
<sequence length="299" mass="33129">MTSTPAEISVAQNTDRAQRLIAAQSRRYTDAKRLHDTRVITVTALAAATVITALALPDARIVVGTIGGAVAFLWSVLGGGREKRCRKQAAFMQEEFDTYVFDMPWNNMAAEHPSPTLITEAATRYRGNRTKDWYPDTAPVARPLDVLICQRSNLGWGASIHRLYAAILTGLLVTLVLAGTAIALIANLNATEILTVLLVPLLGPVRELIEMIRNNRDSADTKTSTENKVHNLWQRGLEPSGQVTIKDCRAVQDQILSIRQTNAHVPDWLDNLRRKRSETLMQQSAVHLIEEAVQHGKIR</sequence>
<comment type="caution">
    <text evidence="2">The sequence shown here is derived from an EMBL/GenBank/DDBJ whole genome shotgun (WGS) entry which is preliminary data.</text>
</comment>
<dbReference type="RefSeq" id="WP_345521329.1">
    <property type="nucleotide sequence ID" value="NZ_BAABKM010000002.1"/>
</dbReference>